<evidence type="ECO:0000256" key="2">
    <source>
        <dbReference type="PROSITE-ProRule" id="PRU00335"/>
    </source>
</evidence>
<dbReference type="PANTHER" id="PTHR43479:SF11">
    <property type="entry name" value="ACREF_ENVCD OPERON REPRESSOR-RELATED"/>
    <property type="match status" value="1"/>
</dbReference>
<dbReference type="PANTHER" id="PTHR43479">
    <property type="entry name" value="ACREF/ENVCD OPERON REPRESSOR-RELATED"/>
    <property type="match status" value="1"/>
</dbReference>
<dbReference type="InterPro" id="IPR009057">
    <property type="entry name" value="Homeodomain-like_sf"/>
</dbReference>
<feature type="domain" description="HTH tetR-type" evidence="3">
    <location>
        <begin position="6"/>
        <end position="66"/>
    </location>
</feature>
<dbReference type="InterPro" id="IPR001647">
    <property type="entry name" value="HTH_TetR"/>
</dbReference>
<organism evidence="4 5">
    <name type="scientific">Mucilaginibacter pankratovii</name>
    <dbReference type="NCBI Taxonomy" id="2772110"/>
    <lineage>
        <taxon>Bacteria</taxon>
        <taxon>Pseudomonadati</taxon>
        <taxon>Bacteroidota</taxon>
        <taxon>Sphingobacteriia</taxon>
        <taxon>Sphingobacteriales</taxon>
        <taxon>Sphingobacteriaceae</taxon>
        <taxon>Mucilaginibacter</taxon>
    </lineage>
</organism>
<proteinExistence type="predicted"/>
<gene>
    <name evidence="4" type="ORF">IDJ77_13160</name>
</gene>
<dbReference type="Pfam" id="PF00440">
    <property type="entry name" value="TetR_N"/>
    <property type="match status" value="1"/>
</dbReference>
<evidence type="ECO:0000313" key="4">
    <source>
        <dbReference type="EMBL" id="MBD1364763.1"/>
    </source>
</evidence>
<dbReference type="SUPFAM" id="SSF46689">
    <property type="entry name" value="Homeodomain-like"/>
    <property type="match status" value="1"/>
</dbReference>
<evidence type="ECO:0000259" key="3">
    <source>
        <dbReference type="PROSITE" id="PS50977"/>
    </source>
</evidence>
<dbReference type="InterPro" id="IPR050624">
    <property type="entry name" value="HTH-type_Tx_Regulator"/>
</dbReference>
<protein>
    <submittedName>
        <fullName evidence="4">TetR/AcrR family transcriptional regulator</fullName>
    </submittedName>
</protein>
<dbReference type="EMBL" id="JACWMY010000006">
    <property type="protein sequence ID" value="MBD1364763.1"/>
    <property type="molecule type" value="Genomic_DNA"/>
</dbReference>
<evidence type="ECO:0000256" key="1">
    <source>
        <dbReference type="ARBA" id="ARBA00023125"/>
    </source>
</evidence>
<sequence>MRTRDNSKEQLVRETAIEMIVKSGMEGFSMNKLAKACGISVATLYIYYKDRDDLIINIASDGGKLFSDALIKGFDPDASFEEGLRVQWKNRYRFMKEQPNLSMFFDQLRSSSYQERFLAGFLKEFKQMMGKFMHNVIERGEIEKVPFETYWSVAFSPLYALARFDYEGQSLGGMPFKLTDEVLWKTFDLVVKALKK</sequence>
<dbReference type="Proteomes" id="UP000606600">
    <property type="component" value="Unassembled WGS sequence"/>
</dbReference>
<comment type="caution">
    <text evidence="4">The sequence shown here is derived from an EMBL/GenBank/DDBJ whole genome shotgun (WGS) entry which is preliminary data.</text>
</comment>
<reference evidence="4 5" key="1">
    <citation type="submission" date="2020-09" db="EMBL/GenBank/DDBJ databases">
        <title>Novel species of Mucilaginibacter isolated from a glacier on the Tibetan Plateau.</title>
        <authorList>
            <person name="Liu Q."/>
            <person name="Xin Y.-H."/>
        </authorList>
    </citation>
    <scope>NUCLEOTIDE SEQUENCE [LARGE SCALE GENOMIC DNA]</scope>
    <source>
        <strain evidence="4 5">ZT4R22</strain>
    </source>
</reference>
<keyword evidence="5" id="KW-1185">Reference proteome</keyword>
<dbReference type="PROSITE" id="PS50977">
    <property type="entry name" value="HTH_TETR_2"/>
    <property type="match status" value="1"/>
</dbReference>
<keyword evidence="1 2" id="KW-0238">DNA-binding</keyword>
<name>A0ABR7WR15_9SPHI</name>
<accession>A0ABR7WR15</accession>
<dbReference type="RefSeq" id="WP_191189425.1">
    <property type="nucleotide sequence ID" value="NZ_JACWMY010000006.1"/>
</dbReference>
<dbReference type="Gene3D" id="1.10.357.10">
    <property type="entry name" value="Tetracycline Repressor, domain 2"/>
    <property type="match status" value="1"/>
</dbReference>
<evidence type="ECO:0000313" key="5">
    <source>
        <dbReference type="Proteomes" id="UP000606600"/>
    </source>
</evidence>
<feature type="DNA-binding region" description="H-T-H motif" evidence="2">
    <location>
        <begin position="29"/>
        <end position="48"/>
    </location>
</feature>